<sequence length="109" mass="12466">MIRYKITNTDNMVAEKKENVRGKGSRKIYMKSIQTCGWCVGLRSRRNCFISLRDQAGSTAVCVSFLHIILFQYLQLYSASKYDIVTCHFFCRASPPKIGPNIAKVTSYK</sequence>
<reference evidence="1" key="1">
    <citation type="journal article" date="2021" name="Genome Biol. Evol.">
        <title>A High-Quality Reference Genome for a Parasitic Bivalve with Doubly Uniparental Inheritance (Bivalvia: Unionida).</title>
        <authorList>
            <person name="Smith C.H."/>
        </authorList>
    </citation>
    <scope>NUCLEOTIDE SEQUENCE</scope>
    <source>
        <strain evidence="1">CHS0354</strain>
    </source>
</reference>
<gene>
    <name evidence="1" type="ORF">CHS0354_002210</name>
</gene>
<organism evidence="1 2">
    <name type="scientific">Potamilus streckersoni</name>
    <dbReference type="NCBI Taxonomy" id="2493646"/>
    <lineage>
        <taxon>Eukaryota</taxon>
        <taxon>Metazoa</taxon>
        <taxon>Spiralia</taxon>
        <taxon>Lophotrochozoa</taxon>
        <taxon>Mollusca</taxon>
        <taxon>Bivalvia</taxon>
        <taxon>Autobranchia</taxon>
        <taxon>Heteroconchia</taxon>
        <taxon>Palaeoheterodonta</taxon>
        <taxon>Unionida</taxon>
        <taxon>Unionoidea</taxon>
        <taxon>Unionidae</taxon>
        <taxon>Ambleminae</taxon>
        <taxon>Lampsilini</taxon>
        <taxon>Potamilus</taxon>
    </lineage>
</organism>
<evidence type="ECO:0000313" key="2">
    <source>
        <dbReference type="Proteomes" id="UP001195483"/>
    </source>
</evidence>
<dbReference type="AlphaFoldDB" id="A0AAE0RSQ1"/>
<accession>A0AAE0RSQ1</accession>
<protein>
    <submittedName>
        <fullName evidence="1">Uncharacterized protein</fullName>
    </submittedName>
</protein>
<keyword evidence="2" id="KW-1185">Reference proteome</keyword>
<evidence type="ECO:0000313" key="1">
    <source>
        <dbReference type="EMBL" id="KAK3578635.1"/>
    </source>
</evidence>
<comment type="caution">
    <text evidence="1">The sequence shown here is derived from an EMBL/GenBank/DDBJ whole genome shotgun (WGS) entry which is preliminary data.</text>
</comment>
<dbReference type="Proteomes" id="UP001195483">
    <property type="component" value="Unassembled WGS sequence"/>
</dbReference>
<dbReference type="EMBL" id="JAEAOA010000192">
    <property type="protein sequence ID" value="KAK3578635.1"/>
    <property type="molecule type" value="Genomic_DNA"/>
</dbReference>
<name>A0AAE0RSQ1_9BIVA</name>
<proteinExistence type="predicted"/>
<reference evidence="1" key="3">
    <citation type="submission" date="2023-05" db="EMBL/GenBank/DDBJ databases">
        <authorList>
            <person name="Smith C.H."/>
        </authorList>
    </citation>
    <scope>NUCLEOTIDE SEQUENCE</scope>
    <source>
        <strain evidence="1">CHS0354</strain>
        <tissue evidence="1">Mantle</tissue>
    </source>
</reference>
<reference evidence="1" key="2">
    <citation type="journal article" date="2021" name="Genome Biol. Evol.">
        <title>Developing a high-quality reference genome for a parasitic bivalve with doubly uniparental inheritance (Bivalvia: Unionida).</title>
        <authorList>
            <person name="Smith C.H."/>
        </authorList>
    </citation>
    <scope>NUCLEOTIDE SEQUENCE</scope>
    <source>
        <strain evidence="1">CHS0354</strain>
        <tissue evidence="1">Mantle</tissue>
    </source>
</reference>